<comment type="caution">
    <text evidence="1">The sequence shown here is derived from an EMBL/GenBank/DDBJ whole genome shotgun (WGS) entry which is preliminary data.</text>
</comment>
<evidence type="ECO:0000313" key="1">
    <source>
        <dbReference type="EMBL" id="KAK7801612.1"/>
    </source>
</evidence>
<gene>
    <name evidence="1" type="ORF">U0070_013148</name>
</gene>
<dbReference type="Proteomes" id="UP001488838">
    <property type="component" value="Unassembled WGS sequence"/>
</dbReference>
<protein>
    <submittedName>
        <fullName evidence="1">Uncharacterized protein</fullName>
    </submittedName>
</protein>
<dbReference type="EMBL" id="JBBHLL010000496">
    <property type="protein sequence ID" value="KAK7801612.1"/>
    <property type="molecule type" value="Genomic_DNA"/>
</dbReference>
<sequence length="73" mass="8196">MLSEFYQEDIFLPMAAAVQPSLTAHEWLSRMNREPIMTSLRPGSELLDSRPLPPEKKLLSNSMVQVSSGPLEP</sequence>
<name>A0AAW0HK96_MYOGA</name>
<keyword evidence="2" id="KW-1185">Reference proteome</keyword>
<accession>A0AAW0HK96</accession>
<evidence type="ECO:0000313" key="2">
    <source>
        <dbReference type="Proteomes" id="UP001488838"/>
    </source>
</evidence>
<dbReference type="Pfam" id="PF16300">
    <property type="entry name" value="WD40_4"/>
    <property type="match status" value="1"/>
</dbReference>
<reference evidence="1 2" key="1">
    <citation type="journal article" date="2023" name="bioRxiv">
        <title>Conserved and derived expression patterns and positive selection on dental genes reveal complex evolutionary context of ever-growing rodent molars.</title>
        <authorList>
            <person name="Calamari Z.T."/>
            <person name="Song A."/>
            <person name="Cohen E."/>
            <person name="Akter M."/>
            <person name="Roy R.D."/>
            <person name="Hallikas O."/>
            <person name="Christensen M.M."/>
            <person name="Li P."/>
            <person name="Marangoni P."/>
            <person name="Jernvall J."/>
            <person name="Klein O.D."/>
        </authorList>
    </citation>
    <scope>NUCLEOTIDE SEQUENCE [LARGE SCALE GENOMIC DNA]</scope>
    <source>
        <strain evidence="1">V071</strain>
    </source>
</reference>
<organism evidence="1 2">
    <name type="scientific">Myodes glareolus</name>
    <name type="common">Bank vole</name>
    <name type="synonym">Clethrionomys glareolus</name>
    <dbReference type="NCBI Taxonomy" id="447135"/>
    <lineage>
        <taxon>Eukaryota</taxon>
        <taxon>Metazoa</taxon>
        <taxon>Chordata</taxon>
        <taxon>Craniata</taxon>
        <taxon>Vertebrata</taxon>
        <taxon>Euteleostomi</taxon>
        <taxon>Mammalia</taxon>
        <taxon>Eutheria</taxon>
        <taxon>Euarchontoglires</taxon>
        <taxon>Glires</taxon>
        <taxon>Rodentia</taxon>
        <taxon>Myomorpha</taxon>
        <taxon>Muroidea</taxon>
        <taxon>Cricetidae</taxon>
        <taxon>Arvicolinae</taxon>
        <taxon>Myodes</taxon>
    </lineage>
</organism>
<dbReference type="AlphaFoldDB" id="A0AAW0HK96"/>
<proteinExistence type="predicted"/>